<reference evidence="4" key="1">
    <citation type="submission" date="2016-03" db="EMBL/GenBank/DDBJ databases">
        <authorList>
            <person name="Devillers H."/>
        </authorList>
    </citation>
    <scope>NUCLEOTIDE SEQUENCE [LARGE SCALE GENOMIC DNA]</scope>
</reference>
<dbReference type="SMART" id="SM00164">
    <property type="entry name" value="TBC"/>
    <property type="match status" value="1"/>
</dbReference>
<feature type="compositionally biased region" description="Polar residues" evidence="1">
    <location>
        <begin position="68"/>
        <end position="108"/>
    </location>
</feature>
<evidence type="ECO:0000259" key="2">
    <source>
        <dbReference type="PROSITE" id="PS50086"/>
    </source>
</evidence>
<dbReference type="Gene3D" id="1.10.8.270">
    <property type="entry name" value="putative rabgap domain of human tbc1 domain family member 14 like domains"/>
    <property type="match status" value="1"/>
</dbReference>
<dbReference type="PANTHER" id="PTHR22957">
    <property type="entry name" value="TBC1 DOMAIN FAMILY MEMBER GTPASE-ACTIVATING PROTEIN"/>
    <property type="match status" value="1"/>
</dbReference>
<dbReference type="Gene3D" id="1.10.472.80">
    <property type="entry name" value="Ypt/Rab-GAP domain of gyp1p, domain 3"/>
    <property type="match status" value="1"/>
</dbReference>
<dbReference type="InterPro" id="IPR000195">
    <property type="entry name" value="Rab-GAP-TBC_dom"/>
</dbReference>
<dbReference type="EMBL" id="LT598455">
    <property type="protein sequence ID" value="SCU88089.1"/>
    <property type="molecule type" value="Genomic_DNA"/>
</dbReference>
<dbReference type="SUPFAM" id="SSF47923">
    <property type="entry name" value="Ypt/Rab-GAP domain of gyp1p"/>
    <property type="match status" value="2"/>
</dbReference>
<proteinExistence type="predicted"/>
<evidence type="ECO:0000256" key="1">
    <source>
        <dbReference type="SAM" id="MobiDB-lite"/>
    </source>
</evidence>
<dbReference type="GO" id="GO:0005802">
    <property type="term" value="C:trans-Golgi network"/>
    <property type="evidence" value="ECO:0007669"/>
    <property type="project" value="EnsemblFungi"/>
</dbReference>
<feature type="region of interest" description="Disordered" evidence="1">
    <location>
        <begin position="68"/>
        <end position="111"/>
    </location>
</feature>
<dbReference type="AlphaFoldDB" id="A0A1G4JDD2"/>
<dbReference type="GO" id="GO:0005096">
    <property type="term" value="F:GTPase activator activity"/>
    <property type="evidence" value="ECO:0007669"/>
    <property type="project" value="EnsemblFungi"/>
</dbReference>
<dbReference type="PROSITE" id="PS50086">
    <property type="entry name" value="TBC_RABGAP"/>
    <property type="match status" value="1"/>
</dbReference>
<dbReference type="InterPro" id="IPR035969">
    <property type="entry name" value="Rab-GAP_TBC_sf"/>
</dbReference>
<protein>
    <submittedName>
        <fullName evidence="3">LADA_0E08130g1_1</fullName>
    </submittedName>
</protein>
<dbReference type="STRING" id="1266660.A0A1G4JDD2"/>
<name>A0A1G4JDD2_9SACH</name>
<organism evidence="3 4">
    <name type="scientific">Lachancea dasiensis</name>
    <dbReference type="NCBI Taxonomy" id="1072105"/>
    <lineage>
        <taxon>Eukaryota</taxon>
        <taxon>Fungi</taxon>
        <taxon>Dikarya</taxon>
        <taxon>Ascomycota</taxon>
        <taxon>Saccharomycotina</taxon>
        <taxon>Saccharomycetes</taxon>
        <taxon>Saccharomycetales</taxon>
        <taxon>Saccharomycetaceae</taxon>
        <taxon>Lachancea</taxon>
    </lineage>
</organism>
<sequence>MNNLDQIEHLVSRYETREELAKRGVWGGALYRAEEVPFLDRGWCWKTLLLGDEDELLVTELAEVPEDSSTTTQWYSSDRQPQVRNLTSEQVSTHPLMETSSAQPNSVQEPDDRLKEKISVQETLEIVRLDVSRLLLHPIFESAESKREMIQILYNYVIHNQTSYKQGYHELCGAVYIQMANEEPENRKLNTLNIFNKLMQRARPIFYEEATLLDFAQSKFDRILRLAVPNLHKLLTKHHGLDNAVWLIRWTRLLFLREFDLNYVLRIWDHLLTFMVPLEDLVACCVVVLLIAITRDLYSCEDQGEIISILLHYPRDKLIDCVELMKQSASLFELYATKRYDDMQSLGDNLCRIHNRDWYDKQTQVSDHNRLRLEERLKRRVGLRLKK</sequence>
<evidence type="ECO:0000313" key="3">
    <source>
        <dbReference type="EMBL" id="SCU88089.1"/>
    </source>
</evidence>
<dbReference type="Proteomes" id="UP000190274">
    <property type="component" value="Chromosome E"/>
</dbReference>
<dbReference type="OrthoDB" id="27140at2759"/>
<feature type="domain" description="Rab-GAP TBC" evidence="2">
    <location>
        <begin position="35"/>
        <end position="275"/>
    </location>
</feature>
<keyword evidence="4" id="KW-1185">Reference proteome</keyword>
<evidence type="ECO:0000313" key="4">
    <source>
        <dbReference type="Proteomes" id="UP000190274"/>
    </source>
</evidence>
<dbReference type="GO" id="GO:0005768">
    <property type="term" value="C:endosome"/>
    <property type="evidence" value="ECO:0007669"/>
    <property type="project" value="EnsemblFungi"/>
</dbReference>
<accession>A0A1G4JDD2</accession>
<gene>
    <name evidence="3" type="ORF">LADA_0E08130G</name>
</gene>
<dbReference type="Pfam" id="PF00566">
    <property type="entry name" value="RabGAP-TBC"/>
    <property type="match status" value="1"/>
</dbReference>